<evidence type="ECO:0000313" key="2">
    <source>
        <dbReference type="Proteomes" id="UP000078084"/>
    </source>
</evidence>
<accession>A0A171KSE7</accession>
<keyword evidence="2" id="KW-1185">Reference proteome</keyword>
<name>A0A171KSE7_9BURK</name>
<comment type="caution">
    <text evidence="1">The sequence shown here is derived from an EMBL/GenBank/DDBJ whole genome shotgun (WGS) entry which is preliminary data.</text>
</comment>
<reference evidence="1 2" key="1">
    <citation type="submission" date="2015-04" db="EMBL/GenBank/DDBJ databases">
        <title>Genome sequence of Kerstersia gyiorum CG1.</title>
        <authorList>
            <person name="Greninger A.L."/>
            <person name="Kozyreva V."/>
            <person name="Chaturvedi V."/>
        </authorList>
    </citation>
    <scope>NUCLEOTIDE SEQUENCE [LARGE SCALE GENOMIC DNA]</scope>
    <source>
        <strain evidence="1 2">CG1</strain>
    </source>
</reference>
<dbReference type="EMBL" id="LBNE01000005">
    <property type="protein sequence ID" value="KKO71814.1"/>
    <property type="molecule type" value="Genomic_DNA"/>
</dbReference>
<evidence type="ECO:0000313" key="1">
    <source>
        <dbReference type="EMBL" id="KKO71814.1"/>
    </source>
</evidence>
<gene>
    <name evidence="1" type="ORF">AAV32_09565</name>
</gene>
<sequence length="78" mass="8378">METTLIERISLDERFQDACQRYAHGNGSSHAIAAAAMQAVAGPDLLAALVEMVSRAERDDHSHTLAPMRATIAKTTGE</sequence>
<organism evidence="1 2">
    <name type="scientific">Kerstersia gyiorum</name>
    <dbReference type="NCBI Taxonomy" id="206506"/>
    <lineage>
        <taxon>Bacteria</taxon>
        <taxon>Pseudomonadati</taxon>
        <taxon>Pseudomonadota</taxon>
        <taxon>Betaproteobacteria</taxon>
        <taxon>Burkholderiales</taxon>
        <taxon>Alcaligenaceae</taxon>
        <taxon>Kerstersia</taxon>
    </lineage>
</organism>
<dbReference type="RefSeq" id="WP_068370821.1">
    <property type="nucleotide sequence ID" value="NZ_LBNE01000005.1"/>
</dbReference>
<proteinExistence type="predicted"/>
<dbReference type="STRING" id="206506.AAV32_09565"/>
<protein>
    <submittedName>
        <fullName evidence="1">Uncharacterized protein</fullName>
    </submittedName>
</protein>
<dbReference type="PATRIC" id="fig|206506.3.peg.2047"/>
<dbReference type="Proteomes" id="UP000078084">
    <property type="component" value="Unassembled WGS sequence"/>
</dbReference>
<dbReference type="AlphaFoldDB" id="A0A171KSE7"/>